<name>A0A2P5KC42_9BURK</name>
<sequence>MPFDLTFSDLAERAVQYNARASVADFDAQMRLYAQLAERSRQACPAMLDQRYGMGQAERIDIFPAVAAGQPAPLFVYVHGGYWRSQCKEDACSMAQALTSHGVAVAMVEYTLLPEATLAEVVREVRSAVAWLYRHGGTYGIDVQRIIVCGSSAGAHLAGMLYGDDWQRAFEVPSDVIKGIVGLSGLYDIRPLCDIDVNEWLRLHPEQAALLSPALRLPHDGPPVVLAVGDLETAGFKHQTYHFHELLVAKGLPVRLVQQPDRNHFNLVNELADPSSELFRAALALLTTDAVAPRKTSGYARR</sequence>
<feature type="domain" description="BD-FAE-like" evidence="2">
    <location>
        <begin position="61"/>
        <end position="164"/>
    </location>
</feature>
<accession>A0A2P5KC42</accession>
<evidence type="ECO:0000313" key="4">
    <source>
        <dbReference type="Proteomes" id="UP000243096"/>
    </source>
</evidence>
<gene>
    <name evidence="3" type="ORF">B0O95_104240</name>
</gene>
<dbReference type="GO" id="GO:0016787">
    <property type="term" value="F:hydrolase activity"/>
    <property type="evidence" value="ECO:0007669"/>
    <property type="project" value="UniProtKB-KW"/>
</dbReference>
<dbReference type="PANTHER" id="PTHR48081">
    <property type="entry name" value="AB HYDROLASE SUPERFAMILY PROTEIN C4A8.06C"/>
    <property type="match status" value="1"/>
</dbReference>
<dbReference type="Gene3D" id="3.40.50.1820">
    <property type="entry name" value="alpha/beta hydrolase"/>
    <property type="match status" value="1"/>
</dbReference>
<evidence type="ECO:0000256" key="1">
    <source>
        <dbReference type="ARBA" id="ARBA00022801"/>
    </source>
</evidence>
<protein>
    <submittedName>
        <fullName evidence="3">Arylformamidase</fullName>
    </submittedName>
</protein>
<dbReference type="EMBL" id="PRDW01000004">
    <property type="protein sequence ID" value="PPB84287.1"/>
    <property type="molecule type" value="Genomic_DNA"/>
</dbReference>
<reference evidence="3 4" key="1">
    <citation type="submission" date="2018-01" db="EMBL/GenBank/DDBJ databases">
        <title>Genomic Encyclopedia of Type Strains, Phase III (KMG-III): the genomes of soil and plant-associated and newly described type strains.</title>
        <authorList>
            <person name="Whitman W."/>
        </authorList>
    </citation>
    <scope>NUCLEOTIDE SEQUENCE [LARGE SCALE GENOMIC DNA]</scope>
    <source>
        <strain evidence="3 4">HKI456</strain>
    </source>
</reference>
<dbReference type="RefSeq" id="WP_104077060.1">
    <property type="nucleotide sequence ID" value="NZ_CP062178.1"/>
</dbReference>
<dbReference type="PANTHER" id="PTHR48081:SF33">
    <property type="entry name" value="KYNURENINE FORMAMIDASE"/>
    <property type="match status" value="1"/>
</dbReference>
<dbReference type="Proteomes" id="UP000243096">
    <property type="component" value="Unassembled WGS sequence"/>
</dbReference>
<dbReference type="OrthoDB" id="9771666at2"/>
<dbReference type="InterPro" id="IPR050300">
    <property type="entry name" value="GDXG_lipolytic_enzyme"/>
</dbReference>
<dbReference type="Pfam" id="PF20434">
    <property type="entry name" value="BD-FAE"/>
    <property type="match status" value="1"/>
</dbReference>
<comment type="caution">
    <text evidence="3">The sequence shown here is derived from an EMBL/GenBank/DDBJ whole genome shotgun (WGS) entry which is preliminary data.</text>
</comment>
<keyword evidence="4" id="KW-1185">Reference proteome</keyword>
<dbReference type="SUPFAM" id="SSF53474">
    <property type="entry name" value="alpha/beta-Hydrolases"/>
    <property type="match status" value="1"/>
</dbReference>
<evidence type="ECO:0000259" key="2">
    <source>
        <dbReference type="Pfam" id="PF20434"/>
    </source>
</evidence>
<organism evidence="3 4">
    <name type="scientific">Mycetohabitans endofungorum</name>
    <dbReference type="NCBI Taxonomy" id="417203"/>
    <lineage>
        <taxon>Bacteria</taxon>
        <taxon>Pseudomonadati</taxon>
        <taxon>Pseudomonadota</taxon>
        <taxon>Betaproteobacteria</taxon>
        <taxon>Burkholderiales</taxon>
        <taxon>Burkholderiaceae</taxon>
        <taxon>Mycetohabitans</taxon>
    </lineage>
</organism>
<dbReference type="InterPro" id="IPR049492">
    <property type="entry name" value="BD-FAE-like_dom"/>
</dbReference>
<evidence type="ECO:0000313" key="3">
    <source>
        <dbReference type="EMBL" id="PPB84287.1"/>
    </source>
</evidence>
<dbReference type="AlphaFoldDB" id="A0A2P5KC42"/>
<keyword evidence="1" id="KW-0378">Hydrolase</keyword>
<dbReference type="InterPro" id="IPR029058">
    <property type="entry name" value="AB_hydrolase_fold"/>
</dbReference>
<proteinExistence type="predicted"/>